<feature type="compositionally biased region" description="Low complexity" evidence="1">
    <location>
        <begin position="20"/>
        <end position="30"/>
    </location>
</feature>
<dbReference type="Proteomes" id="UP000619355">
    <property type="component" value="Unassembled WGS sequence"/>
</dbReference>
<name>A0A919EUQ8_9ACTN</name>
<keyword evidence="3" id="KW-1185">Reference proteome</keyword>
<comment type="caution">
    <text evidence="2">The sequence shown here is derived from an EMBL/GenBank/DDBJ whole genome shotgun (WGS) entry which is preliminary data.</text>
</comment>
<feature type="region of interest" description="Disordered" evidence="1">
    <location>
        <begin position="1"/>
        <end position="34"/>
    </location>
</feature>
<evidence type="ECO:0000256" key="1">
    <source>
        <dbReference type="SAM" id="MobiDB-lite"/>
    </source>
</evidence>
<accession>A0A919EUQ8</accession>
<proteinExistence type="predicted"/>
<organism evidence="2 3">
    <name type="scientific">Streptomyces capoamus</name>
    <dbReference type="NCBI Taxonomy" id="68183"/>
    <lineage>
        <taxon>Bacteria</taxon>
        <taxon>Bacillati</taxon>
        <taxon>Actinomycetota</taxon>
        <taxon>Actinomycetes</taxon>
        <taxon>Kitasatosporales</taxon>
        <taxon>Streptomycetaceae</taxon>
        <taxon>Streptomyces</taxon>
    </lineage>
</organism>
<dbReference type="EMBL" id="BNBF01000004">
    <property type="protein sequence ID" value="GHG42527.1"/>
    <property type="molecule type" value="Genomic_DNA"/>
</dbReference>
<protein>
    <submittedName>
        <fullName evidence="2">Uncharacterized protein</fullName>
    </submittedName>
</protein>
<gene>
    <name evidence="2" type="ORF">GCM10018980_18360</name>
</gene>
<dbReference type="AlphaFoldDB" id="A0A919EUQ8"/>
<reference evidence="3" key="1">
    <citation type="journal article" date="2019" name="Int. J. Syst. Evol. Microbiol.">
        <title>The Global Catalogue of Microorganisms (GCM) 10K type strain sequencing project: providing services to taxonomists for standard genome sequencing and annotation.</title>
        <authorList>
            <consortium name="The Broad Institute Genomics Platform"/>
            <consortium name="The Broad Institute Genome Sequencing Center for Infectious Disease"/>
            <person name="Wu L."/>
            <person name="Ma J."/>
        </authorList>
    </citation>
    <scope>NUCLEOTIDE SEQUENCE [LARGE SCALE GENOMIC DNA]</scope>
    <source>
        <strain evidence="3">JCM 4253</strain>
    </source>
</reference>
<sequence length="67" mass="6802">MKELADEVGQVRSVRDGADDGAQPGDAMPDQQTPGWVAARYVRNTGTVKLASDVSEDDPGAGGGTAG</sequence>
<evidence type="ECO:0000313" key="2">
    <source>
        <dbReference type="EMBL" id="GHG42527.1"/>
    </source>
</evidence>
<evidence type="ECO:0000313" key="3">
    <source>
        <dbReference type="Proteomes" id="UP000619355"/>
    </source>
</evidence>